<organism evidence="1 2">
    <name type="scientific">Aliarcobacter cibarius</name>
    <dbReference type="NCBI Taxonomy" id="255507"/>
    <lineage>
        <taxon>Bacteria</taxon>
        <taxon>Pseudomonadati</taxon>
        <taxon>Campylobacterota</taxon>
        <taxon>Epsilonproteobacteria</taxon>
        <taxon>Campylobacterales</taxon>
        <taxon>Arcobacteraceae</taxon>
        <taxon>Aliarcobacter</taxon>
    </lineage>
</organism>
<keyword evidence="1" id="KW-0456">Lyase</keyword>
<name>A0ABY2V8M3_9BACT</name>
<dbReference type="RefSeq" id="WP_138108952.1">
    <property type="nucleotide sequence ID" value="NZ_VBUC01000020.1"/>
</dbReference>
<comment type="caution">
    <text evidence="1">The sequence shown here is derived from an EMBL/GenBank/DDBJ whole genome shotgun (WGS) entry which is preliminary data.</text>
</comment>
<dbReference type="GO" id="GO:0016829">
    <property type="term" value="F:lyase activity"/>
    <property type="evidence" value="ECO:0007669"/>
    <property type="project" value="UniProtKB-KW"/>
</dbReference>
<proteinExistence type="predicted"/>
<keyword evidence="2" id="KW-1185">Reference proteome</keyword>
<accession>A0ABY2V8M3</accession>
<dbReference type="Gene3D" id="3.40.50.11310">
    <property type="entry name" value="Bacterial phosphonate metabolism protein PhnH"/>
    <property type="match status" value="1"/>
</dbReference>
<evidence type="ECO:0000313" key="2">
    <source>
        <dbReference type="Proteomes" id="UP000305417"/>
    </source>
</evidence>
<reference evidence="1 2" key="1">
    <citation type="submission" date="2019-05" db="EMBL/GenBank/DDBJ databases">
        <title>Arcobacter cibarius and Arcobacter thereius providing challenges in identification an antibiotic susceptibility and Quinolone resistance.</title>
        <authorList>
            <person name="Busch A."/>
            <person name="Hanel I."/>
            <person name="Hotzel H."/>
            <person name="Tomaso H."/>
        </authorList>
    </citation>
    <scope>NUCLEOTIDE SEQUENCE [LARGE SCALE GENOMIC DNA]</scope>
    <source>
        <strain evidence="1 2">16CS0831-2</strain>
    </source>
</reference>
<protein>
    <submittedName>
        <fullName evidence="1">Phosphonate C-P lyase system protein PhnH</fullName>
    </submittedName>
</protein>
<dbReference type="Proteomes" id="UP000305417">
    <property type="component" value="Unassembled WGS sequence"/>
</dbReference>
<sequence>MNIVDIEKNNRENFRSLLDCLSMPGSTNKIEKLFDSYVLSIASVLLYSEVSYANSSKNDFTLIDTITNAKKEDIKNADYIFCEDVNEVLLLAKKGTFLNPDFSATIICIVDSFEGTLLKLKGPGINIQKEEYYPVNKEFINQFNNKSFPLGNEIFFINKNNGMLRALSRTTKLELM</sequence>
<gene>
    <name evidence="1" type="ORF">FE247_08245</name>
</gene>
<dbReference type="InterPro" id="IPR038058">
    <property type="entry name" value="PhnH-like_sp"/>
</dbReference>
<dbReference type="EMBL" id="VBUC01000020">
    <property type="protein sequence ID" value="TLS97590.1"/>
    <property type="molecule type" value="Genomic_DNA"/>
</dbReference>
<dbReference type="Pfam" id="PF05845">
    <property type="entry name" value="PhnH"/>
    <property type="match status" value="1"/>
</dbReference>
<dbReference type="InterPro" id="IPR008772">
    <property type="entry name" value="Phosphonate_metab_PhnH"/>
</dbReference>
<dbReference type="SUPFAM" id="SSF159709">
    <property type="entry name" value="PhnH-like"/>
    <property type="match status" value="1"/>
</dbReference>
<evidence type="ECO:0000313" key="1">
    <source>
        <dbReference type="EMBL" id="TLS97590.1"/>
    </source>
</evidence>